<evidence type="ECO:0000259" key="3">
    <source>
        <dbReference type="PROSITE" id="PS50878"/>
    </source>
</evidence>
<name>A0A2B4RPK4_STYPI</name>
<dbReference type="Pfam" id="PF26215">
    <property type="entry name" value="HTH_animal"/>
    <property type="match status" value="1"/>
</dbReference>
<dbReference type="PROSITE" id="PS50878">
    <property type="entry name" value="RT_POL"/>
    <property type="match status" value="1"/>
</dbReference>
<evidence type="ECO:0008006" key="6">
    <source>
        <dbReference type="Google" id="ProtNLM"/>
    </source>
</evidence>
<dbReference type="PANTHER" id="PTHR21301">
    <property type="entry name" value="REVERSE TRANSCRIPTASE"/>
    <property type="match status" value="1"/>
</dbReference>
<dbReference type="Pfam" id="PF00078">
    <property type="entry name" value="RVT_1"/>
    <property type="match status" value="1"/>
</dbReference>
<gene>
    <name evidence="4" type="ORF">AWC38_SpisGene16498</name>
</gene>
<dbReference type="PROSITE" id="PS00028">
    <property type="entry name" value="ZINC_FINGER_C2H2_1"/>
    <property type="match status" value="1"/>
</dbReference>
<feature type="coiled-coil region" evidence="1">
    <location>
        <begin position="687"/>
        <end position="747"/>
    </location>
</feature>
<dbReference type="CDD" id="cd00304">
    <property type="entry name" value="RT_like"/>
    <property type="match status" value="1"/>
</dbReference>
<dbReference type="InterPro" id="IPR058912">
    <property type="entry name" value="HTH_animal"/>
</dbReference>
<accession>A0A2B4RPK4</accession>
<keyword evidence="5" id="KW-1185">Reference proteome</keyword>
<sequence length="1061" mass="121942">MALDFDLLEFDVDEHITNISSYRLSFFEKLVLCRGLKFSIAQPVPARDVKASFEKAYWRLEPTLPEDQKELAAATLRSIALNYIQRRGPRPPKALQQAINQLRRREDIVITKPDKGSGVVVMDKTEYIRLLSDASIKDTTKFTPINTERPKTRGRPPKHYHPLLQKEKQLESVVRKILPKPIADTVCRKGSRLAHLYGLPKTHKQQLSMRPILSSTGTYNFALAKWLEEKLKPLSLNQHTICDIFSFAEVIRETPLNPNDILVSYDVCALFTNVPLDETIEIIAEKAFKNNWFNETHGLNLTKTGLTELLRIATKDQLFQFDGQLYEQVDGVAMGSPLGPLMANVFLCSIEEQLDRNNKLPSFYKRYVDDTLATMPNIQAATAFLSTLNECHPAIQFTMEIAENNKLPFLGMMIEKNGCHLTTSVYHKPTDTGLLLHYQSHVDQRYKRSLLNTMLNRAYRLSSTKESFTKECQHLKRMFTKLKYPVKLINSAIAWYTSSTIQSRHETPTELDAATQKPVRITLPFKDQKSADTVRHQLKDLGRKIGTDLQPVFTSRKIEGKLKIQEEKPALINHQCVVYTFKCDSCDADYIGYTTRHLHQRIEEHKASVIGKHLKEAHSVASTSLEEMFSVLKKCRGKMDCLIHEMLFIREQKPKLNTQSDSIRAKNYETVDRTDPSARLQGERIAQEENEQRMRDLRDKMERDRELALRDAKARALCEDEEQRELLEKQRREREETESRLKEEEAFLKLKQELMMYDFQICPRIRKESFTDLQVADIDLIRIALIGPTGSGKTSFVDFECWSGRGSNPQPPAQQSSALPIELTGRRIRPGQEVVRNADGNAAANQDPTNLLQGAQPLPKCAHAVVFVVKANDPRLRDGKYKETLQKIREHFREDGYAPVTVITYLDRLVEKEEKEEAFDQASWATGSSSEKTYFIANYTHAKAEQSHEVDRAALDILDSVLLSAERFIRIRKQREKNKMDREVMAGGPSPSGETIEQFLARLQHKHHWSEQGKMKALKEHLKQEEINTLKVLKEMWEDIKSSLPLSIGMKIVLEEEMRRL</sequence>
<dbReference type="SUPFAM" id="SSF52540">
    <property type="entry name" value="P-loop containing nucleoside triphosphate hydrolases"/>
    <property type="match status" value="1"/>
</dbReference>
<reference evidence="5" key="1">
    <citation type="journal article" date="2017" name="bioRxiv">
        <title>Comparative analysis of the genomes of Stylophora pistillata and Acropora digitifera provides evidence for extensive differences between species of corals.</title>
        <authorList>
            <person name="Voolstra C.R."/>
            <person name="Li Y."/>
            <person name="Liew Y.J."/>
            <person name="Baumgarten S."/>
            <person name="Zoccola D."/>
            <person name="Flot J.-F."/>
            <person name="Tambutte S."/>
            <person name="Allemand D."/>
            <person name="Aranda M."/>
        </authorList>
    </citation>
    <scope>NUCLEOTIDE SEQUENCE [LARGE SCALE GENOMIC DNA]</scope>
</reference>
<evidence type="ECO:0000259" key="2">
    <source>
        <dbReference type="PROSITE" id="PS50164"/>
    </source>
</evidence>
<evidence type="ECO:0000313" key="5">
    <source>
        <dbReference type="Proteomes" id="UP000225706"/>
    </source>
</evidence>
<dbReference type="PANTHER" id="PTHR21301:SF10">
    <property type="entry name" value="REVERSE TRANSCRIPTASE DOMAIN-CONTAINING PROTEIN"/>
    <property type="match status" value="1"/>
</dbReference>
<dbReference type="SUPFAM" id="SSF82771">
    <property type="entry name" value="GIY-YIG endonuclease"/>
    <property type="match status" value="1"/>
</dbReference>
<dbReference type="Gene3D" id="3.40.50.300">
    <property type="entry name" value="P-loop containing nucleotide triphosphate hydrolases"/>
    <property type="match status" value="1"/>
</dbReference>
<comment type="caution">
    <text evidence="4">The sequence shown here is derived from an EMBL/GenBank/DDBJ whole genome shotgun (WGS) entry which is preliminary data.</text>
</comment>
<dbReference type="InterPro" id="IPR035901">
    <property type="entry name" value="GIY-YIG_endonuc_sf"/>
</dbReference>
<proteinExistence type="predicted"/>
<protein>
    <recommendedName>
        <fullName evidence="6">Reverse transcriptase domain-containing protein</fullName>
    </recommendedName>
</protein>
<dbReference type="InterPro" id="IPR013087">
    <property type="entry name" value="Znf_C2H2_type"/>
</dbReference>
<evidence type="ECO:0000256" key="1">
    <source>
        <dbReference type="SAM" id="Coils"/>
    </source>
</evidence>
<dbReference type="OrthoDB" id="10568961at2759"/>
<dbReference type="InterPro" id="IPR000477">
    <property type="entry name" value="RT_dom"/>
</dbReference>
<dbReference type="Proteomes" id="UP000225706">
    <property type="component" value="Unassembled WGS sequence"/>
</dbReference>
<dbReference type="EMBL" id="LSMT01000377">
    <property type="protein sequence ID" value="PFX19116.1"/>
    <property type="molecule type" value="Genomic_DNA"/>
</dbReference>
<feature type="domain" description="Reverse transcriptase" evidence="3">
    <location>
        <begin position="180"/>
        <end position="414"/>
    </location>
</feature>
<organism evidence="4 5">
    <name type="scientific">Stylophora pistillata</name>
    <name type="common">Smooth cauliflower coral</name>
    <dbReference type="NCBI Taxonomy" id="50429"/>
    <lineage>
        <taxon>Eukaryota</taxon>
        <taxon>Metazoa</taxon>
        <taxon>Cnidaria</taxon>
        <taxon>Anthozoa</taxon>
        <taxon>Hexacorallia</taxon>
        <taxon>Scleractinia</taxon>
        <taxon>Astrocoeniina</taxon>
        <taxon>Pocilloporidae</taxon>
        <taxon>Stylophora</taxon>
    </lineage>
</organism>
<dbReference type="InterPro" id="IPR000305">
    <property type="entry name" value="GIY-YIG_endonuc"/>
</dbReference>
<dbReference type="AlphaFoldDB" id="A0A2B4RPK4"/>
<evidence type="ECO:0000313" key="4">
    <source>
        <dbReference type="EMBL" id="PFX19116.1"/>
    </source>
</evidence>
<feature type="domain" description="GIY-YIG" evidence="2">
    <location>
        <begin position="574"/>
        <end position="658"/>
    </location>
</feature>
<keyword evidence="1" id="KW-0175">Coiled coil</keyword>
<dbReference type="InterPro" id="IPR027417">
    <property type="entry name" value="P-loop_NTPase"/>
</dbReference>
<dbReference type="PROSITE" id="PS50164">
    <property type="entry name" value="GIY_YIG"/>
    <property type="match status" value="1"/>
</dbReference>